<evidence type="ECO:0000259" key="6">
    <source>
        <dbReference type="Pfam" id="PF00171"/>
    </source>
</evidence>
<keyword evidence="3" id="KW-0520">NAD</keyword>
<feature type="domain" description="Aldehyde dehydrogenase" evidence="6">
    <location>
        <begin position="12"/>
        <end position="470"/>
    </location>
</feature>
<comment type="similarity">
    <text evidence="1 5">Belongs to the aldehyde dehydrogenase family.</text>
</comment>
<dbReference type="InterPro" id="IPR016162">
    <property type="entry name" value="Ald_DH_N"/>
</dbReference>
<dbReference type="PANTHER" id="PTHR42986">
    <property type="entry name" value="BENZALDEHYDE DEHYDROGENASE YFMT"/>
    <property type="match status" value="1"/>
</dbReference>
<dbReference type="PROSITE" id="PS00687">
    <property type="entry name" value="ALDEHYDE_DEHYDR_GLU"/>
    <property type="match status" value="1"/>
</dbReference>
<evidence type="ECO:0000256" key="3">
    <source>
        <dbReference type="ARBA" id="ARBA00023027"/>
    </source>
</evidence>
<dbReference type="Gene3D" id="3.40.605.10">
    <property type="entry name" value="Aldehyde Dehydrogenase, Chain A, domain 1"/>
    <property type="match status" value="1"/>
</dbReference>
<comment type="caution">
    <text evidence="7">The sequence shown here is derived from an EMBL/GenBank/DDBJ whole genome shotgun (WGS) entry which is preliminary data.</text>
</comment>
<dbReference type="InterPro" id="IPR016160">
    <property type="entry name" value="Ald_DH_CS_CYS"/>
</dbReference>
<dbReference type="SUPFAM" id="SSF53720">
    <property type="entry name" value="ALDH-like"/>
    <property type="match status" value="1"/>
</dbReference>
<evidence type="ECO:0000313" key="8">
    <source>
        <dbReference type="Proteomes" id="UP000682403"/>
    </source>
</evidence>
<evidence type="ECO:0000256" key="4">
    <source>
        <dbReference type="PROSITE-ProRule" id="PRU10007"/>
    </source>
</evidence>
<dbReference type="InterPro" id="IPR016163">
    <property type="entry name" value="Ald_DH_C"/>
</dbReference>
<name>A0ABS5LAI2_9BACI</name>
<reference evidence="7 8" key="1">
    <citation type="submission" date="2021-04" db="EMBL/GenBank/DDBJ databases">
        <title>Metabacillus sp. strain KIGAM252 whole genome sequence.</title>
        <authorList>
            <person name="Seo M.-J."/>
            <person name="Cho E.-S."/>
            <person name="Hwang C.Y."/>
            <person name="Yoon D.J."/>
        </authorList>
    </citation>
    <scope>NUCLEOTIDE SEQUENCE [LARGE SCALE GENOMIC DNA]</scope>
    <source>
        <strain evidence="7 8">KIGAM252</strain>
    </source>
</reference>
<protein>
    <submittedName>
        <fullName evidence="7">Aldehyde dehydrogenase family protein</fullName>
    </submittedName>
</protein>
<dbReference type="InterPro" id="IPR015590">
    <property type="entry name" value="Aldehyde_DH_dom"/>
</dbReference>
<evidence type="ECO:0000256" key="2">
    <source>
        <dbReference type="ARBA" id="ARBA00023002"/>
    </source>
</evidence>
<dbReference type="Pfam" id="PF00171">
    <property type="entry name" value="Aldedh"/>
    <property type="match status" value="1"/>
</dbReference>
<proteinExistence type="inferred from homology"/>
<dbReference type="EMBL" id="JAGVRK010000001">
    <property type="protein sequence ID" value="MBS2967732.1"/>
    <property type="molecule type" value="Genomic_DNA"/>
</dbReference>
<dbReference type="CDD" id="cd07151">
    <property type="entry name" value="ALDH_HBenzADH"/>
    <property type="match status" value="1"/>
</dbReference>
<dbReference type="InterPro" id="IPR016161">
    <property type="entry name" value="Ald_DH/histidinol_DH"/>
</dbReference>
<dbReference type="Proteomes" id="UP000682403">
    <property type="component" value="Unassembled WGS sequence"/>
</dbReference>
<accession>A0ABS5LAI2</accession>
<gene>
    <name evidence="7" type="ORF">J9317_02950</name>
</gene>
<dbReference type="PANTHER" id="PTHR42986:SF1">
    <property type="entry name" value="BENZALDEHYDE DEHYDROGENASE YFMT"/>
    <property type="match status" value="1"/>
</dbReference>
<evidence type="ECO:0000313" key="7">
    <source>
        <dbReference type="EMBL" id="MBS2967732.1"/>
    </source>
</evidence>
<keyword evidence="8" id="KW-1185">Reference proteome</keyword>
<keyword evidence="2 5" id="KW-0560">Oxidoreductase</keyword>
<dbReference type="InterPro" id="IPR029510">
    <property type="entry name" value="Ald_DH_CS_GLU"/>
</dbReference>
<dbReference type="PROSITE" id="PS00070">
    <property type="entry name" value="ALDEHYDE_DEHYDR_CYS"/>
    <property type="match status" value="1"/>
</dbReference>
<dbReference type="Gene3D" id="3.40.309.10">
    <property type="entry name" value="Aldehyde Dehydrogenase, Chain A, domain 2"/>
    <property type="match status" value="1"/>
</dbReference>
<evidence type="ECO:0000256" key="5">
    <source>
        <dbReference type="RuleBase" id="RU003345"/>
    </source>
</evidence>
<sequence length="481" mass="51850">MTYAKHFINGEWKDGSSDKTIENVNPFSGELLFKIRSADPHDLDEAYSAAKNTQKKWEQTLPGERRAVLEKVAQGLSDRKEEIISWLIKEAGSTAIKAEAEWAAALNIVKEAASFPFRMEGKILPSAIPGKENRVYRTPKGVVGVIGPWNFPLHLAMRSVAPAIATGNTVVLKPSSDAMVTSGFLIADLFEKAELPKGVLNVVAGRGSEIGDEFVLHSVPKVISFTGSTDVGKHIAGLAAKGLKETALELGGNNVMVVLEDADLEQAANAAIFGKFLHQGQICMALNRIIVVDEIYDAFAEKFVEKAKKIIAGDPGEAETAVGPLINEKALERIQKDVEDSLEMGAKLLVSGKASGNVLHPIVLGEVTNDMPIAQKEIFGPVAPLIRAKDEADAIAIANDSEYGLSGSVFSGDVQRGVRAAKEIETGMIHINDQSVNDEAHVAFGGEKHSGIGRFGGEWAIEKFTTVKWIGVMEEPRKYPF</sequence>
<feature type="active site" evidence="4">
    <location>
        <position position="249"/>
    </location>
</feature>
<organism evidence="7 8">
    <name type="scientific">Metabacillus flavus</name>
    <dbReference type="NCBI Taxonomy" id="2823519"/>
    <lineage>
        <taxon>Bacteria</taxon>
        <taxon>Bacillati</taxon>
        <taxon>Bacillota</taxon>
        <taxon>Bacilli</taxon>
        <taxon>Bacillales</taxon>
        <taxon>Bacillaceae</taxon>
        <taxon>Metabacillus</taxon>
    </lineage>
</organism>
<evidence type="ECO:0000256" key="1">
    <source>
        <dbReference type="ARBA" id="ARBA00009986"/>
    </source>
</evidence>